<dbReference type="Proteomes" id="UP000648075">
    <property type="component" value="Unassembled WGS sequence"/>
</dbReference>
<evidence type="ECO:0000313" key="6">
    <source>
        <dbReference type="Proteomes" id="UP000648075"/>
    </source>
</evidence>
<dbReference type="InterPro" id="IPR008920">
    <property type="entry name" value="TF_FadR/GntR_C"/>
</dbReference>
<protein>
    <submittedName>
        <fullName evidence="5">GntR family transcriptional regulator</fullName>
    </submittedName>
</protein>
<keyword evidence="1" id="KW-0805">Transcription regulation</keyword>
<reference evidence="5" key="2">
    <citation type="submission" date="2020-09" db="EMBL/GenBank/DDBJ databases">
        <authorList>
            <person name="Sun Q."/>
            <person name="Kim S."/>
        </authorList>
    </citation>
    <scope>NUCLEOTIDE SEQUENCE</scope>
    <source>
        <strain evidence="5">KCTC 32255</strain>
    </source>
</reference>
<dbReference type="InterPro" id="IPR011711">
    <property type="entry name" value="GntR_C"/>
</dbReference>
<feature type="domain" description="HTH gntR-type" evidence="4">
    <location>
        <begin position="15"/>
        <end position="82"/>
    </location>
</feature>
<dbReference type="PANTHER" id="PTHR43537:SF5">
    <property type="entry name" value="UXU OPERON TRANSCRIPTIONAL REGULATOR"/>
    <property type="match status" value="1"/>
</dbReference>
<dbReference type="SUPFAM" id="SSF46785">
    <property type="entry name" value="Winged helix' DNA-binding domain"/>
    <property type="match status" value="1"/>
</dbReference>
<name>A0A918PI78_9SPHN</name>
<dbReference type="Gene3D" id="1.20.120.530">
    <property type="entry name" value="GntR ligand-binding domain-like"/>
    <property type="match status" value="1"/>
</dbReference>
<dbReference type="RefSeq" id="WP_189621855.1">
    <property type="nucleotide sequence ID" value="NZ_BMZA01000012.1"/>
</dbReference>
<dbReference type="GO" id="GO:0003700">
    <property type="term" value="F:DNA-binding transcription factor activity"/>
    <property type="evidence" value="ECO:0007669"/>
    <property type="project" value="InterPro"/>
</dbReference>
<dbReference type="Pfam" id="PF00392">
    <property type="entry name" value="GntR"/>
    <property type="match status" value="1"/>
</dbReference>
<dbReference type="SMART" id="SM00895">
    <property type="entry name" value="FCD"/>
    <property type="match status" value="1"/>
</dbReference>
<dbReference type="InterPro" id="IPR036388">
    <property type="entry name" value="WH-like_DNA-bd_sf"/>
</dbReference>
<reference evidence="5" key="1">
    <citation type="journal article" date="2014" name="Int. J. Syst. Evol. Microbiol.">
        <title>Complete genome sequence of Corynebacterium casei LMG S-19264T (=DSM 44701T), isolated from a smear-ripened cheese.</title>
        <authorList>
            <consortium name="US DOE Joint Genome Institute (JGI-PGF)"/>
            <person name="Walter F."/>
            <person name="Albersmeier A."/>
            <person name="Kalinowski J."/>
            <person name="Ruckert C."/>
        </authorList>
    </citation>
    <scope>NUCLEOTIDE SEQUENCE</scope>
    <source>
        <strain evidence="5">KCTC 32255</strain>
    </source>
</reference>
<dbReference type="PANTHER" id="PTHR43537">
    <property type="entry name" value="TRANSCRIPTIONAL REGULATOR, GNTR FAMILY"/>
    <property type="match status" value="1"/>
</dbReference>
<evidence type="ECO:0000256" key="3">
    <source>
        <dbReference type="ARBA" id="ARBA00023163"/>
    </source>
</evidence>
<dbReference type="Gene3D" id="1.10.10.10">
    <property type="entry name" value="Winged helix-like DNA-binding domain superfamily/Winged helix DNA-binding domain"/>
    <property type="match status" value="1"/>
</dbReference>
<evidence type="ECO:0000259" key="4">
    <source>
        <dbReference type="PROSITE" id="PS50949"/>
    </source>
</evidence>
<keyword evidence="6" id="KW-1185">Reference proteome</keyword>
<accession>A0A918PI78</accession>
<keyword evidence="3" id="KW-0804">Transcription</keyword>
<evidence type="ECO:0000256" key="1">
    <source>
        <dbReference type="ARBA" id="ARBA00023015"/>
    </source>
</evidence>
<dbReference type="SMART" id="SM00345">
    <property type="entry name" value="HTH_GNTR"/>
    <property type="match status" value="1"/>
</dbReference>
<dbReference type="PROSITE" id="PS50949">
    <property type="entry name" value="HTH_GNTR"/>
    <property type="match status" value="1"/>
</dbReference>
<proteinExistence type="predicted"/>
<evidence type="ECO:0000313" key="5">
    <source>
        <dbReference type="EMBL" id="GGZ11363.1"/>
    </source>
</evidence>
<dbReference type="EMBL" id="BMZA01000012">
    <property type="protein sequence ID" value="GGZ11363.1"/>
    <property type="molecule type" value="Genomic_DNA"/>
</dbReference>
<dbReference type="GO" id="GO:0003677">
    <property type="term" value="F:DNA binding"/>
    <property type="evidence" value="ECO:0007669"/>
    <property type="project" value="UniProtKB-KW"/>
</dbReference>
<gene>
    <name evidence="5" type="ORF">GCM10011614_27940</name>
</gene>
<keyword evidence="2" id="KW-0238">DNA-binding</keyword>
<organism evidence="5 6">
    <name type="scientific">Novosphingobium colocasiae</name>
    <dbReference type="NCBI Taxonomy" id="1256513"/>
    <lineage>
        <taxon>Bacteria</taxon>
        <taxon>Pseudomonadati</taxon>
        <taxon>Pseudomonadota</taxon>
        <taxon>Alphaproteobacteria</taxon>
        <taxon>Sphingomonadales</taxon>
        <taxon>Sphingomonadaceae</taxon>
        <taxon>Novosphingobium</taxon>
    </lineage>
</organism>
<dbReference type="Pfam" id="PF07729">
    <property type="entry name" value="FCD"/>
    <property type="match status" value="1"/>
</dbReference>
<comment type="caution">
    <text evidence="5">The sequence shown here is derived from an EMBL/GenBank/DDBJ whole genome shotgun (WGS) entry which is preliminary data.</text>
</comment>
<sequence>MAGNRMILGNTSVKAPLSDHVYGFIKDQLLEGRYDPDTWIPIEEISKLLGVSRQPVMGALKRLSVEGLVTIVPQVGCRARRYDITDAIDFYRIFAEGEAILAELAAERAEPNDLIALRIVSAQIGQLREEKCSAEELGRLYRVLNNRFHSELHRIARSPTVAEVVEAQRDRSDFYVAMIKRPIFGERLRIAHDEHEELFDAVSRHEPKRAAQIMRQHVLGIADRFRFPAS</sequence>
<dbReference type="SUPFAM" id="SSF48008">
    <property type="entry name" value="GntR ligand-binding domain-like"/>
    <property type="match status" value="1"/>
</dbReference>
<dbReference type="InterPro" id="IPR036390">
    <property type="entry name" value="WH_DNA-bd_sf"/>
</dbReference>
<evidence type="ECO:0000256" key="2">
    <source>
        <dbReference type="ARBA" id="ARBA00023125"/>
    </source>
</evidence>
<dbReference type="InterPro" id="IPR000524">
    <property type="entry name" value="Tscrpt_reg_HTH_GntR"/>
</dbReference>
<dbReference type="AlphaFoldDB" id="A0A918PI78"/>